<proteinExistence type="predicted"/>
<evidence type="ECO:0000313" key="2">
    <source>
        <dbReference type="Proteomes" id="UP000001075"/>
    </source>
</evidence>
<organism evidence="1 2">
    <name type="scientific">Cricetulus griseus</name>
    <name type="common">Chinese hamster</name>
    <name type="synonym">Cricetulus barabensis griseus</name>
    <dbReference type="NCBI Taxonomy" id="10029"/>
    <lineage>
        <taxon>Eukaryota</taxon>
        <taxon>Metazoa</taxon>
        <taxon>Chordata</taxon>
        <taxon>Craniata</taxon>
        <taxon>Vertebrata</taxon>
        <taxon>Euteleostomi</taxon>
        <taxon>Mammalia</taxon>
        <taxon>Eutheria</taxon>
        <taxon>Euarchontoglires</taxon>
        <taxon>Glires</taxon>
        <taxon>Rodentia</taxon>
        <taxon>Myomorpha</taxon>
        <taxon>Muroidea</taxon>
        <taxon>Cricetidae</taxon>
        <taxon>Cricetinae</taxon>
        <taxon>Cricetulus</taxon>
    </lineage>
</organism>
<reference evidence="2" key="1">
    <citation type="journal article" date="2011" name="Nat. Biotechnol.">
        <title>The genomic sequence of the Chinese hamster ovary (CHO)-K1 cell line.</title>
        <authorList>
            <person name="Xu X."/>
            <person name="Nagarajan H."/>
            <person name="Lewis N.E."/>
            <person name="Pan S."/>
            <person name="Cai Z."/>
            <person name="Liu X."/>
            <person name="Chen W."/>
            <person name="Xie M."/>
            <person name="Wang W."/>
            <person name="Hammond S."/>
            <person name="Andersen M.R."/>
            <person name="Neff N."/>
            <person name="Passarelli B."/>
            <person name="Koh W."/>
            <person name="Fan H.C."/>
            <person name="Wang J."/>
            <person name="Gui Y."/>
            <person name="Lee K.H."/>
            <person name="Betenbaugh M.J."/>
            <person name="Quake S.R."/>
            <person name="Famili I."/>
            <person name="Palsson B.O."/>
            <person name="Wang J."/>
        </authorList>
    </citation>
    <scope>NUCLEOTIDE SEQUENCE [LARGE SCALE GENOMIC DNA]</scope>
    <source>
        <strain evidence="2">CHO K1 cell line</strain>
    </source>
</reference>
<gene>
    <name evidence="1" type="ORF">I79_022122</name>
</gene>
<protein>
    <submittedName>
        <fullName evidence="1">Uncharacterized protein</fullName>
    </submittedName>
</protein>
<name>G3IEH5_CRIGR</name>
<dbReference type="EMBL" id="JH002199">
    <property type="protein sequence ID" value="EGW11653.1"/>
    <property type="molecule type" value="Genomic_DNA"/>
</dbReference>
<dbReference type="Proteomes" id="UP000001075">
    <property type="component" value="Unassembled WGS sequence"/>
</dbReference>
<accession>G3IEH5</accession>
<dbReference type="InParanoid" id="G3IEH5"/>
<dbReference type="AlphaFoldDB" id="G3IEH5"/>
<evidence type="ECO:0000313" key="1">
    <source>
        <dbReference type="EMBL" id="EGW11653.1"/>
    </source>
</evidence>
<sequence>MDHLDAEHYILYIATEKYLPLSESTTEDEQKPWKEYKGHKINFAKLIGQAHNTL</sequence>